<keyword evidence="2 5" id="KW-0808">Transferase</keyword>
<dbReference type="STRING" id="289376.THEYE_A0429"/>
<dbReference type="PANTHER" id="PTHR12526">
    <property type="entry name" value="GLYCOSYLTRANSFERASE"/>
    <property type="match status" value="1"/>
</dbReference>
<name>B5YJ61_THEYD</name>
<dbReference type="eggNOG" id="COG0438">
    <property type="taxonomic scope" value="Bacteria"/>
</dbReference>
<dbReference type="Gene3D" id="3.40.50.2000">
    <property type="entry name" value="Glycogen Phosphorylase B"/>
    <property type="match status" value="2"/>
</dbReference>
<dbReference type="EnsemblBacteria" id="ACI22095">
    <property type="protein sequence ID" value="ACI22095"/>
    <property type="gene ID" value="THEYE_A0429"/>
</dbReference>
<proteinExistence type="predicted"/>
<dbReference type="GO" id="GO:0016757">
    <property type="term" value="F:glycosyltransferase activity"/>
    <property type="evidence" value="ECO:0007669"/>
    <property type="project" value="UniProtKB-KW"/>
</dbReference>
<dbReference type="RefSeq" id="WP_012546788.1">
    <property type="nucleotide sequence ID" value="NC_011296.1"/>
</dbReference>
<protein>
    <submittedName>
        <fullName evidence="5">Glycosyl transferase, group 1</fullName>
    </submittedName>
</protein>
<dbReference type="HOGENOM" id="CLU_009583_0_4_0"/>
<dbReference type="FunCoup" id="B5YJ61">
    <property type="interactions" value="239"/>
</dbReference>
<dbReference type="CAZy" id="GT4">
    <property type="family name" value="Glycosyltransferase Family 4"/>
</dbReference>
<sequence length="404" mass="45992">MKKIYDILILDTGKEWGGGTNSLIELLKRIDRKKYNFTVLFYYNYNKGNDSNIQKEIEKLGIKFVLLPQKSQAIFIKIIKEVSRILFFYSKKIKKIIIFWIDYFYKIKPNAKRIAKIIKDLKIDLLYMNNQPSSNLEGIIASKITGIPSILHCRVEPVLNFFEAKLTNSSVNKIICVSEGVKNELIKQNINTEKCIVVYNGIDIAILPKQSLQAIRKKLEVSEKEIAIGTVGSLMKRKKISALIEVFSIVRSKIDNEIKLIIVGEGPEKENLVELAKRKNLINDIIFTGFQNDAISYINAFDIFVMTSDKEGLPRVIIEAMLMSKPVVASNKSGPTELVVNGETGFLVSPNNPEAFAEKILLLIKNPDLRNQMGEKGRERVIKDFSIDHYIKGVENVFEEVLKD</sequence>
<keyword evidence="6" id="KW-1185">Reference proteome</keyword>
<evidence type="ECO:0000259" key="3">
    <source>
        <dbReference type="Pfam" id="PF00534"/>
    </source>
</evidence>
<evidence type="ECO:0000313" key="6">
    <source>
        <dbReference type="Proteomes" id="UP000000718"/>
    </source>
</evidence>
<feature type="domain" description="Glycosyl transferase family 1" evidence="3">
    <location>
        <begin position="214"/>
        <end position="380"/>
    </location>
</feature>
<accession>B5YJ61</accession>
<dbReference type="AlphaFoldDB" id="B5YJ61"/>
<feature type="domain" description="Glycosyltransferase subfamily 4-like N-terminal" evidence="4">
    <location>
        <begin position="17"/>
        <end position="204"/>
    </location>
</feature>
<dbReference type="Pfam" id="PF13439">
    <property type="entry name" value="Glyco_transf_4"/>
    <property type="match status" value="1"/>
</dbReference>
<dbReference type="OrthoDB" id="9775208at2"/>
<evidence type="ECO:0000313" key="5">
    <source>
        <dbReference type="EMBL" id="ACI22095.1"/>
    </source>
</evidence>
<evidence type="ECO:0000256" key="1">
    <source>
        <dbReference type="ARBA" id="ARBA00022676"/>
    </source>
</evidence>
<dbReference type="EMBL" id="CP001147">
    <property type="protein sequence ID" value="ACI22095.1"/>
    <property type="molecule type" value="Genomic_DNA"/>
</dbReference>
<gene>
    <name evidence="5" type="ordered locus">THEYE_A0429</name>
</gene>
<evidence type="ECO:0000259" key="4">
    <source>
        <dbReference type="Pfam" id="PF13439"/>
    </source>
</evidence>
<reference evidence="6" key="1">
    <citation type="submission" date="2008-08" db="EMBL/GenBank/DDBJ databases">
        <title>The complete genome sequence of Thermodesulfovibrio yellowstonii strain ATCC 51303 / DSM 11347 / YP87.</title>
        <authorList>
            <person name="Dodson R.J."/>
            <person name="Durkin A.S."/>
            <person name="Wu M."/>
            <person name="Eisen J."/>
            <person name="Sutton G."/>
        </authorList>
    </citation>
    <scope>NUCLEOTIDE SEQUENCE [LARGE SCALE GENOMIC DNA]</scope>
    <source>
        <strain evidence="6">ATCC 51303 / DSM 11347 / YP87</strain>
    </source>
</reference>
<organism evidence="5 6">
    <name type="scientific">Thermodesulfovibrio yellowstonii (strain ATCC 51303 / DSM 11347 / YP87)</name>
    <dbReference type="NCBI Taxonomy" id="289376"/>
    <lineage>
        <taxon>Bacteria</taxon>
        <taxon>Pseudomonadati</taxon>
        <taxon>Nitrospirota</taxon>
        <taxon>Thermodesulfovibrionia</taxon>
        <taxon>Thermodesulfovibrionales</taxon>
        <taxon>Thermodesulfovibrionaceae</taxon>
        <taxon>Thermodesulfovibrio</taxon>
    </lineage>
</organism>
<dbReference type="Pfam" id="PF00534">
    <property type="entry name" value="Glycos_transf_1"/>
    <property type="match status" value="1"/>
</dbReference>
<dbReference type="PATRIC" id="fig|289376.4.peg.425"/>
<dbReference type="InParanoid" id="B5YJ61"/>
<dbReference type="PANTHER" id="PTHR12526:SF629">
    <property type="entry name" value="TEICHURONIC ACID BIOSYNTHESIS GLYCOSYLTRANSFERASE TUAH-RELATED"/>
    <property type="match status" value="1"/>
</dbReference>
<dbReference type="CDD" id="cd03801">
    <property type="entry name" value="GT4_PimA-like"/>
    <property type="match status" value="1"/>
</dbReference>
<dbReference type="Proteomes" id="UP000000718">
    <property type="component" value="Chromosome"/>
</dbReference>
<dbReference type="InterPro" id="IPR001296">
    <property type="entry name" value="Glyco_trans_1"/>
</dbReference>
<dbReference type="SUPFAM" id="SSF53756">
    <property type="entry name" value="UDP-Glycosyltransferase/glycogen phosphorylase"/>
    <property type="match status" value="1"/>
</dbReference>
<keyword evidence="1" id="KW-0328">Glycosyltransferase</keyword>
<evidence type="ECO:0000256" key="2">
    <source>
        <dbReference type="ARBA" id="ARBA00022679"/>
    </source>
</evidence>
<dbReference type="InterPro" id="IPR028098">
    <property type="entry name" value="Glyco_trans_4-like_N"/>
</dbReference>
<reference evidence="5 6" key="2">
    <citation type="journal article" date="2015" name="Genome Announc.">
        <title>Genome Sequence of the Sulfate-Reducing Thermophilic Bacterium Thermodesulfovibrio yellowstonii Strain DSM 11347T (Phylum Nitrospirae).</title>
        <authorList>
            <person name="Bhatnagar S."/>
            <person name="Badger J.H."/>
            <person name="Madupu R."/>
            <person name="Khouri H.M."/>
            <person name="O'Connor E.M."/>
            <person name="Robb F.T."/>
            <person name="Ward N.L."/>
            <person name="Eisen J.A."/>
        </authorList>
    </citation>
    <scope>NUCLEOTIDE SEQUENCE [LARGE SCALE GENOMIC DNA]</scope>
    <source>
        <strain evidence="6">ATCC 51303 / DSM 11347 / YP87</strain>
    </source>
</reference>
<dbReference type="KEGG" id="tye:THEYE_A0429"/>